<dbReference type="SMART" id="SM00382">
    <property type="entry name" value="AAA"/>
    <property type="match status" value="1"/>
</dbReference>
<keyword evidence="7" id="KW-1185">Reference proteome</keyword>
<dbReference type="PANTHER" id="PTHR13779:SF7">
    <property type="entry name" value="ATPASE WRNIP1"/>
    <property type="match status" value="1"/>
</dbReference>
<dbReference type="CDD" id="cd18139">
    <property type="entry name" value="HLD_clamp_RarA"/>
    <property type="match status" value="1"/>
</dbReference>
<dbReference type="InterPro" id="IPR008921">
    <property type="entry name" value="DNA_pol3_clamp-load_cplx_C"/>
</dbReference>
<dbReference type="GO" id="GO:0000731">
    <property type="term" value="P:DNA synthesis involved in DNA repair"/>
    <property type="evidence" value="ECO:0007669"/>
    <property type="project" value="TreeGrafter"/>
</dbReference>
<dbReference type="InterPro" id="IPR008824">
    <property type="entry name" value="RuvB-like_N"/>
</dbReference>
<dbReference type="InterPro" id="IPR003593">
    <property type="entry name" value="AAA+_ATPase"/>
</dbReference>
<dbReference type="EMBL" id="CP013015">
    <property type="protein sequence ID" value="AMM41203.1"/>
    <property type="molecule type" value="Genomic_DNA"/>
</dbReference>
<evidence type="ECO:0000313" key="7">
    <source>
        <dbReference type="Proteomes" id="UP000070560"/>
    </source>
</evidence>
<dbReference type="GO" id="GO:0017116">
    <property type="term" value="F:single-stranded DNA helicase activity"/>
    <property type="evidence" value="ECO:0007669"/>
    <property type="project" value="TreeGrafter"/>
</dbReference>
<comment type="function">
    <text evidence="1">DNA-dependent ATPase that plays important roles in cellular responses to stalled DNA replication processes.</text>
</comment>
<dbReference type="Proteomes" id="UP000070560">
    <property type="component" value="Chromosome"/>
</dbReference>
<dbReference type="GO" id="GO:0008047">
    <property type="term" value="F:enzyme activator activity"/>
    <property type="evidence" value="ECO:0007669"/>
    <property type="project" value="TreeGrafter"/>
</dbReference>
<dbReference type="SUPFAM" id="SSF52540">
    <property type="entry name" value="P-loop containing nucleoside triphosphate hydrolases"/>
    <property type="match status" value="1"/>
</dbReference>
<evidence type="ECO:0000313" key="6">
    <source>
        <dbReference type="EMBL" id="AMM41203.1"/>
    </source>
</evidence>
<dbReference type="InterPro" id="IPR032423">
    <property type="entry name" value="AAA_assoc_2"/>
</dbReference>
<dbReference type="Pfam" id="PF05496">
    <property type="entry name" value="RuvB_N"/>
    <property type="match status" value="1"/>
</dbReference>
<dbReference type="Gene3D" id="3.40.50.300">
    <property type="entry name" value="P-loop containing nucleotide triphosphate hydrolases"/>
    <property type="match status" value="1"/>
</dbReference>
<feature type="domain" description="AAA+ ATPase" evidence="5">
    <location>
        <begin position="49"/>
        <end position="167"/>
    </location>
</feature>
<dbReference type="PANTHER" id="PTHR13779">
    <property type="entry name" value="WERNER HELICASE-INTERACTING PROTEIN 1 FAMILY MEMBER"/>
    <property type="match status" value="1"/>
</dbReference>
<dbReference type="InterPro" id="IPR027417">
    <property type="entry name" value="P-loop_NTPase"/>
</dbReference>
<dbReference type="KEGG" id="daw:HS1_001401"/>
<keyword evidence="3" id="KW-0547">Nucleotide-binding</keyword>
<reference evidence="6 7" key="1">
    <citation type="submission" date="2015-10" db="EMBL/GenBank/DDBJ databases">
        <title>Candidatus Desulfofervidus auxilii, a hydrogenotrophic sulfate-reducing bacterium involved in the thermophilic anaerobic oxidation of methane.</title>
        <authorList>
            <person name="Krukenberg V."/>
            <person name="Richter M."/>
            <person name="Wegener G."/>
        </authorList>
    </citation>
    <scope>NUCLEOTIDE SEQUENCE [LARGE SCALE GENOMIC DNA]</scope>
    <source>
        <strain evidence="6 7">HS1</strain>
    </source>
</reference>
<dbReference type="GO" id="GO:0003677">
    <property type="term" value="F:DNA binding"/>
    <property type="evidence" value="ECO:0007669"/>
    <property type="project" value="InterPro"/>
</dbReference>
<dbReference type="RefSeq" id="WP_066062857.1">
    <property type="nucleotide sequence ID" value="NZ_CP013015.1"/>
</dbReference>
<dbReference type="FunFam" id="1.20.272.10:FF:000001">
    <property type="entry name" value="Putative AAA family ATPase"/>
    <property type="match status" value="1"/>
</dbReference>
<proteinExistence type="predicted"/>
<dbReference type="Pfam" id="PF16193">
    <property type="entry name" value="AAA_assoc_2"/>
    <property type="match status" value="1"/>
</dbReference>
<dbReference type="GO" id="GO:0006310">
    <property type="term" value="P:DNA recombination"/>
    <property type="evidence" value="ECO:0007669"/>
    <property type="project" value="InterPro"/>
</dbReference>
<dbReference type="GO" id="GO:0009378">
    <property type="term" value="F:four-way junction helicase activity"/>
    <property type="evidence" value="ECO:0007669"/>
    <property type="project" value="InterPro"/>
</dbReference>
<dbReference type="InterPro" id="IPR051314">
    <property type="entry name" value="AAA_ATPase_RarA/MGS1/WRNIP1"/>
</dbReference>
<dbReference type="Gene3D" id="1.10.3710.10">
    <property type="entry name" value="DNA polymerase III clamp loader subunits, C-terminal domain"/>
    <property type="match status" value="1"/>
</dbReference>
<evidence type="ECO:0000259" key="5">
    <source>
        <dbReference type="SMART" id="SM00382"/>
    </source>
</evidence>
<evidence type="ECO:0000256" key="3">
    <source>
        <dbReference type="ARBA" id="ARBA00022741"/>
    </source>
</evidence>
<dbReference type="GO" id="GO:0005524">
    <property type="term" value="F:ATP binding"/>
    <property type="evidence" value="ECO:0007669"/>
    <property type="project" value="UniProtKB-KW"/>
</dbReference>
<dbReference type="AlphaFoldDB" id="A0A7U4QKV6"/>
<dbReference type="Gene3D" id="1.10.8.60">
    <property type="match status" value="1"/>
</dbReference>
<protein>
    <recommendedName>
        <fullName evidence="2">Replication-associated recombination protein A</fullName>
    </recommendedName>
</protein>
<dbReference type="Pfam" id="PF12002">
    <property type="entry name" value="MgsA_C"/>
    <property type="match status" value="1"/>
</dbReference>
<keyword evidence="4" id="KW-0067">ATP-binding</keyword>
<dbReference type="InterPro" id="IPR021886">
    <property type="entry name" value="MgsA_C"/>
</dbReference>
<name>A0A7U4QKV6_DESA2</name>
<evidence type="ECO:0000256" key="4">
    <source>
        <dbReference type="ARBA" id="ARBA00022840"/>
    </source>
</evidence>
<dbReference type="Gene3D" id="1.20.272.10">
    <property type="match status" value="1"/>
</dbReference>
<evidence type="ECO:0000256" key="1">
    <source>
        <dbReference type="ARBA" id="ARBA00002393"/>
    </source>
</evidence>
<sequence length="433" mass="49363">MLGMLGIKEKNHILPLTEKLRPKSFQEFVGQRHLVGENGVVTRLIKEEKLCSLIFWGPPGTGKTTLAMLIKEHFGYPQATFSAVTTSIKEIKIFMQSAQKRMELEHRPSILFIDEVHRFNRAQQDAFLPYLEKNIIILLATTTENPSFYLTSPLLSRCKVLLFYPLSQEELLMVIKRAITAFPYMIKIPEEVINIIIRIGQGDARVVLNTLELVLELSPLQNGAKIVSLETLKTVLGKIPLRYDRSGDEHYHLISAFIKSMRGSDPDAAIYWLERMLEAGEDPLFILRRMLIFASEDIGNADPQALQVAVSAFHAFQAVGLPEGILNIIQAVAYLASAPKSNAVLKAHHLAQKDIKYYGSLPVPLHIRNAPTKLMKSLKYGIEYKYPHDYPNAHVKQAYLPSQLQKRQYYYPSDRGWEKHIKAYLNKLWRGKK</sequence>
<gene>
    <name evidence="6" type="ORF">HS1_001401</name>
</gene>
<dbReference type="GO" id="GO:0006261">
    <property type="term" value="P:DNA-templated DNA replication"/>
    <property type="evidence" value="ECO:0007669"/>
    <property type="project" value="TreeGrafter"/>
</dbReference>
<accession>A0A7U4QKV6</accession>
<evidence type="ECO:0000256" key="2">
    <source>
        <dbReference type="ARBA" id="ARBA00020776"/>
    </source>
</evidence>
<dbReference type="SUPFAM" id="SSF48019">
    <property type="entry name" value="post-AAA+ oligomerization domain-like"/>
    <property type="match status" value="1"/>
</dbReference>
<organism evidence="6 7">
    <name type="scientific">Desulfofervidus auxilii</name>
    <dbReference type="NCBI Taxonomy" id="1621989"/>
    <lineage>
        <taxon>Bacteria</taxon>
        <taxon>Pseudomonadati</taxon>
        <taxon>Thermodesulfobacteriota</taxon>
        <taxon>Candidatus Desulfofervidia</taxon>
        <taxon>Candidatus Desulfofervidales</taxon>
        <taxon>Candidatus Desulfofervidaceae</taxon>
        <taxon>Candidatus Desulfofervidus</taxon>
    </lineage>
</organism>
<dbReference type="CDD" id="cd00009">
    <property type="entry name" value="AAA"/>
    <property type="match status" value="1"/>
</dbReference>